<dbReference type="EMBL" id="UYSL01019755">
    <property type="protein sequence ID" value="VDL69302.1"/>
    <property type="molecule type" value="Genomic_DNA"/>
</dbReference>
<dbReference type="Pfam" id="PF13688">
    <property type="entry name" value="Reprolysin_5"/>
    <property type="match status" value="1"/>
</dbReference>
<sequence length="412" mass="45886">MPFMVPEIVADTIEVQLRRKITQGGVSLTRIQKYTSETLPSLRNETDFSLGLDILMMADYSTLQGFIEISGNNAAAGELYTQEYLRAIFEQVKTIYDGIEIMKQTIQLSLVGTFVAIREDDCPMLNSIENIEDEVLSSNSTFDNSTIGVGYEEANNSTEFDLLSPRGDSATQGMSYVGNICKVGDSASIVEDIGAAATAIIAAHELGHSLGAFHDGNPEAQDCPSSENFLMASTVSGSENFELFAHSRTMSPCSIKSIEKNLRTKSAQCVKKAASGDRKLKKKSSTLDQMSRTSGEMIGLRQQCQIAFGPHYGVCPNKEYFRGSDLCRRVWCKDREQRRSEPCETKTYLPSLDGTECGRTKVCDFFWSLQLLKLIQKKTIKKYSKVKLRHYCKAKDFKEICCRSCAQLKDLH</sequence>
<dbReference type="Gene3D" id="3.40.390.10">
    <property type="entry name" value="Collagenase (Catalytic Domain)"/>
    <property type="match status" value="1"/>
</dbReference>
<keyword evidence="3" id="KW-0378">Hydrolase</keyword>
<feature type="domain" description="Peptidase M12B" evidence="9">
    <location>
        <begin position="83"/>
        <end position="274"/>
    </location>
</feature>
<keyword evidence="6" id="KW-1015">Disulfide bond</keyword>
<dbReference type="InterPro" id="IPR001590">
    <property type="entry name" value="Peptidase_M12B"/>
</dbReference>
<dbReference type="Proteomes" id="UP000271162">
    <property type="component" value="Unassembled WGS sequence"/>
</dbReference>
<reference evidence="10 11" key="2">
    <citation type="submission" date="2018-11" db="EMBL/GenBank/DDBJ databases">
        <authorList>
            <consortium name="Pathogen Informatics"/>
        </authorList>
    </citation>
    <scope>NUCLEOTIDE SEQUENCE [LARGE SCALE GENOMIC DNA]</scope>
</reference>
<keyword evidence="4 8" id="KW-0862">Zinc</keyword>
<evidence type="ECO:0000259" key="9">
    <source>
        <dbReference type="PROSITE" id="PS50215"/>
    </source>
</evidence>
<dbReference type="PROSITE" id="PS50215">
    <property type="entry name" value="ADAM_MEPRO"/>
    <property type="match status" value="1"/>
</dbReference>
<keyword evidence="2 8" id="KW-0479">Metal-binding</keyword>
<evidence type="ECO:0000313" key="11">
    <source>
        <dbReference type="Proteomes" id="UP000271162"/>
    </source>
</evidence>
<evidence type="ECO:0000313" key="12">
    <source>
        <dbReference type="WBParaSite" id="NBR_0000571201-mRNA-1"/>
    </source>
</evidence>
<dbReference type="PANTHER" id="PTHR11905">
    <property type="entry name" value="ADAM A DISINTEGRIN AND METALLOPROTEASE DOMAIN"/>
    <property type="match status" value="1"/>
</dbReference>
<evidence type="ECO:0000256" key="3">
    <source>
        <dbReference type="ARBA" id="ARBA00022801"/>
    </source>
</evidence>
<dbReference type="GO" id="GO:0004222">
    <property type="term" value="F:metalloendopeptidase activity"/>
    <property type="evidence" value="ECO:0007669"/>
    <property type="project" value="InterPro"/>
</dbReference>
<gene>
    <name evidence="10" type="ORF">NBR_LOCUS5713</name>
</gene>
<dbReference type="SUPFAM" id="SSF55486">
    <property type="entry name" value="Metalloproteases ('zincins'), catalytic domain"/>
    <property type="match status" value="1"/>
</dbReference>
<comment type="caution">
    <text evidence="8">Lacks conserved residue(s) required for the propagation of feature annotation.</text>
</comment>
<evidence type="ECO:0000313" key="10">
    <source>
        <dbReference type="EMBL" id="VDL69302.1"/>
    </source>
</evidence>
<dbReference type="GO" id="GO:0006509">
    <property type="term" value="P:membrane protein ectodomain proteolysis"/>
    <property type="evidence" value="ECO:0007669"/>
    <property type="project" value="TreeGrafter"/>
</dbReference>
<feature type="binding site" evidence="8">
    <location>
        <position position="208"/>
    </location>
    <ligand>
        <name>Zn(2+)</name>
        <dbReference type="ChEBI" id="CHEBI:29105"/>
        <note>catalytic</note>
    </ligand>
</feature>
<keyword evidence="11" id="KW-1185">Reference proteome</keyword>
<feature type="binding site" evidence="8">
    <location>
        <position position="214"/>
    </location>
    <ligand>
        <name>Zn(2+)</name>
        <dbReference type="ChEBI" id="CHEBI:29105"/>
        <note>catalytic</note>
    </ligand>
</feature>
<dbReference type="WBParaSite" id="NBR_0000571201-mRNA-1">
    <property type="protein sequence ID" value="NBR_0000571201-mRNA-1"/>
    <property type="gene ID" value="NBR_0000571201"/>
</dbReference>
<evidence type="ECO:0000256" key="1">
    <source>
        <dbReference type="ARBA" id="ARBA00022670"/>
    </source>
</evidence>
<feature type="binding site" evidence="8">
    <location>
        <position position="204"/>
    </location>
    <ligand>
        <name>Zn(2+)</name>
        <dbReference type="ChEBI" id="CHEBI:29105"/>
        <note>catalytic</note>
    </ligand>
</feature>
<evidence type="ECO:0000256" key="7">
    <source>
        <dbReference type="ARBA" id="ARBA00023180"/>
    </source>
</evidence>
<accession>A0A0N4XT32</accession>
<keyword evidence="7" id="KW-0325">Glycoprotein</keyword>
<evidence type="ECO:0000256" key="6">
    <source>
        <dbReference type="ARBA" id="ARBA00023157"/>
    </source>
</evidence>
<organism evidence="12">
    <name type="scientific">Nippostrongylus brasiliensis</name>
    <name type="common">Rat hookworm</name>
    <dbReference type="NCBI Taxonomy" id="27835"/>
    <lineage>
        <taxon>Eukaryota</taxon>
        <taxon>Metazoa</taxon>
        <taxon>Ecdysozoa</taxon>
        <taxon>Nematoda</taxon>
        <taxon>Chromadorea</taxon>
        <taxon>Rhabditida</taxon>
        <taxon>Rhabditina</taxon>
        <taxon>Rhabditomorpha</taxon>
        <taxon>Strongyloidea</taxon>
        <taxon>Heligmosomidae</taxon>
        <taxon>Nippostrongylus</taxon>
    </lineage>
</organism>
<evidence type="ECO:0000256" key="5">
    <source>
        <dbReference type="ARBA" id="ARBA00023049"/>
    </source>
</evidence>
<dbReference type="InterPro" id="IPR041645">
    <property type="entry name" value="ADAMTS_CR_2"/>
</dbReference>
<keyword evidence="1" id="KW-0645">Protease</keyword>
<dbReference type="GO" id="GO:0046872">
    <property type="term" value="F:metal ion binding"/>
    <property type="evidence" value="ECO:0007669"/>
    <property type="project" value="UniProtKB-KW"/>
</dbReference>
<feature type="active site" evidence="8">
    <location>
        <position position="205"/>
    </location>
</feature>
<keyword evidence="5" id="KW-0482">Metalloprotease</keyword>
<reference evidence="12" key="1">
    <citation type="submission" date="2017-02" db="UniProtKB">
        <authorList>
            <consortium name="WormBaseParasite"/>
        </authorList>
    </citation>
    <scope>IDENTIFICATION</scope>
</reference>
<dbReference type="Gene3D" id="3.40.1620.60">
    <property type="match status" value="1"/>
</dbReference>
<dbReference type="InterPro" id="IPR024079">
    <property type="entry name" value="MetalloPept_cat_dom_sf"/>
</dbReference>
<dbReference type="Pfam" id="PF17771">
    <property type="entry name" value="ADAMTS_CR_2"/>
    <property type="match status" value="1"/>
</dbReference>
<dbReference type="PANTHER" id="PTHR11905:SF159">
    <property type="entry name" value="ADAM METALLOPROTEASE"/>
    <property type="match status" value="1"/>
</dbReference>
<evidence type="ECO:0000256" key="8">
    <source>
        <dbReference type="PROSITE-ProRule" id="PRU00276"/>
    </source>
</evidence>
<dbReference type="STRING" id="27835.A0A0N4XT32"/>
<evidence type="ECO:0000256" key="4">
    <source>
        <dbReference type="ARBA" id="ARBA00022833"/>
    </source>
</evidence>
<name>A0A0N4XT32_NIPBR</name>
<dbReference type="OMA" id="SICERIW"/>
<evidence type="ECO:0000256" key="2">
    <source>
        <dbReference type="ARBA" id="ARBA00022723"/>
    </source>
</evidence>
<protein>
    <submittedName>
        <fullName evidence="12">ADAM family mig-17 (inferred by orthology to a C. elegans protein)</fullName>
    </submittedName>
</protein>
<proteinExistence type="predicted"/>
<dbReference type="AlphaFoldDB" id="A0A0N4XT32"/>